<keyword evidence="3" id="KW-1185">Reference proteome</keyword>
<dbReference type="EMBL" id="MCIF01000002">
    <property type="protein sequence ID" value="RAQ94200.1"/>
    <property type="molecule type" value="Genomic_DNA"/>
</dbReference>
<evidence type="ECO:0000256" key="1">
    <source>
        <dbReference type="SAM" id="MobiDB-lite"/>
    </source>
</evidence>
<proteinExistence type="predicted"/>
<protein>
    <submittedName>
        <fullName evidence="2">Uncharacterized protein</fullName>
    </submittedName>
</protein>
<dbReference type="AlphaFoldDB" id="A0A328VEK8"/>
<organism evidence="2 3">
    <name type="scientific">Thermogemmatispora tikiterensis</name>
    <dbReference type="NCBI Taxonomy" id="1825093"/>
    <lineage>
        <taxon>Bacteria</taxon>
        <taxon>Bacillati</taxon>
        <taxon>Chloroflexota</taxon>
        <taxon>Ktedonobacteria</taxon>
        <taxon>Thermogemmatisporales</taxon>
        <taxon>Thermogemmatisporaceae</taxon>
        <taxon>Thermogemmatispora</taxon>
    </lineage>
</organism>
<reference evidence="2 3" key="1">
    <citation type="submission" date="2016-08" db="EMBL/GenBank/DDBJ databases">
        <title>Analysis of Carbohydrate Active Enzymes in Thermogemmatispora T81 Reveals Carbohydrate Degradation Ability.</title>
        <authorList>
            <person name="Tomazini A."/>
            <person name="Lal S."/>
            <person name="Stott M."/>
            <person name="Henrissat B."/>
            <person name="Polikarpov I."/>
            <person name="Sparling R."/>
            <person name="Levin D.B."/>
        </authorList>
    </citation>
    <scope>NUCLEOTIDE SEQUENCE [LARGE SCALE GENOMIC DNA]</scope>
    <source>
        <strain evidence="2 3">T81</strain>
    </source>
</reference>
<name>A0A328VEK8_9CHLR</name>
<accession>A0A328VEK8</accession>
<evidence type="ECO:0000313" key="3">
    <source>
        <dbReference type="Proteomes" id="UP000248706"/>
    </source>
</evidence>
<gene>
    <name evidence="2" type="ORF">A4R35_01555</name>
</gene>
<dbReference type="Proteomes" id="UP000248706">
    <property type="component" value="Unassembled WGS sequence"/>
</dbReference>
<sequence>MNMKGGMRTRVTAAPLSRPTSDPASMALMPRGRESAAPVIDLPWGLRNLLQKRLKLKRFESRQAVISMPLITLDRLIIARGEKLMPATSRPKVSPMAMQSRGPMFTRILPGYRAR</sequence>
<feature type="region of interest" description="Disordered" evidence="1">
    <location>
        <begin position="1"/>
        <end position="28"/>
    </location>
</feature>
<comment type="caution">
    <text evidence="2">The sequence shown here is derived from an EMBL/GenBank/DDBJ whole genome shotgun (WGS) entry which is preliminary data.</text>
</comment>
<evidence type="ECO:0000313" key="2">
    <source>
        <dbReference type="EMBL" id="RAQ94200.1"/>
    </source>
</evidence>